<proteinExistence type="predicted"/>
<accession>A0ABD0JY19</accession>
<evidence type="ECO:0000256" key="1">
    <source>
        <dbReference type="SAM" id="Phobius"/>
    </source>
</evidence>
<protein>
    <submittedName>
        <fullName evidence="2">Uncharacterized protein</fullName>
    </submittedName>
</protein>
<gene>
    <name evidence="2" type="ORF">BaRGS_00028973</name>
</gene>
<evidence type="ECO:0000313" key="2">
    <source>
        <dbReference type="EMBL" id="KAK7479793.1"/>
    </source>
</evidence>
<name>A0ABD0JY19_9CAEN</name>
<comment type="caution">
    <text evidence="2">The sequence shown here is derived from an EMBL/GenBank/DDBJ whole genome shotgun (WGS) entry which is preliminary data.</text>
</comment>
<keyword evidence="1" id="KW-0472">Membrane</keyword>
<sequence length="303" mass="32516">MSLPSPTNHLAIHDPTSRSDRTLQRAFSFGEAGTVRLHASLKEREVKELAATARDAVKNAVEKLDNHHYRANFAIAAGSSAAILGGLAAITGSCLAPDNYRADYLTVGGMFLSAVGAGVSIGASAIEFILTRSHIKDVEKHLKNMLDTSQTYTKFVDNLKRRGVENSLIVGILQTICSIVLLDRWSEMAEPDVAVPLQTTGKRTKTITSACQADSRAVLIDTVKEASEAQCLPNANEYSVASAGASAGKLSPDFLVPNVVIVFSSFYNFLQAYRSITTKEASSVSPALILLKYHLQDIVGGNF</sequence>
<reference evidence="2 3" key="1">
    <citation type="journal article" date="2023" name="Sci. Data">
        <title>Genome assembly of the Korean intertidal mud-creeper Batillaria attramentaria.</title>
        <authorList>
            <person name="Patra A.K."/>
            <person name="Ho P.T."/>
            <person name="Jun S."/>
            <person name="Lee S.J."/>
            <person name="Kim Y."/>
            <person name="Won Y.J."/>
        </authorList>
    </citation>
    <scope>NUCLEOTIDE SEQUENCE [LARGE SCALE GENOMIC DNA]</scope>
    <source>
        <strain evidence="2">Wonlab-2016</strain>
    </source>
</reference>
<keyword evidence="1" id="KW-1133">Transmembrane helix</keyword>
<keyword evidence="3" id="KW-1185">Reference proteome</keyword>
<feature type="transmembrane region" description="Helical" evidence="1">
    <location>
        <begin position="104"/>
        <end position="130"/>
    </location>
</feature>
<feature type="transmembrane region" description="Helical" evidence="1">
    <location>
        <begin position="73"/>
        <end position="92"/>
    </location>
</feature>
<evidence type="ECO:0000313" key="3">
    <source>
        <dbReference type="Proteomes" id="UP001519460"/>
    </source>
</evidence>
<dbReference type="EMBL" id="JACVVK020000295">
    <property type="protein sequence ID" value="KAK7479793.1"/>
    <property type="molecule type" value="Genomic_DNA"/>
</dbReference>
<organism evidence="2 3">
    <name type="scientific">Batillaria attramentaria</name>
    <dbReference type="NCBI Taxonomy" id="370345"/>
    <lineage>
        <taxon>Eukaryota</taxon>
        <taxon>Metazoa</taxon>
        <taxon>Spiralia</taxon>
        <taxon>Lophotrochozoa</taxon>
        <taxon>Mollusca</taxon>
        <taxon>Gastropoda</taxon>
        <taxon>Caenogastropoda</taxon>
        <taxon>Sorbeoconcha</taxon>
        <taxon>Cerithioidea</taxon>
        <taxon>Batillariidae</taxon>
        <taxon>Batillaria</taxon>
    </lineage>
</organism>
<keyword evidence="1" id="KW-0812">Transmembrane</keyword>
<dbReference type="Proteomes" id="UP001519460">
    <property type="component" value="Unassembled WGS sequence"/>
</dbReference>
<dbReference type="AlphaFoldDB" id="A0ABD0JY19"/>